<evidence type="ECO:0000313" key="17">
    <source>
        <dbReference type="Proteomes" id="UP001318040"/>
    </source>
</evidence>
<dbReference type="GO" id="GO:0005524">
    <property type="term" value="F:ATP binding"/>
    <property type="evidence" value="ECO:0007669"/>
    <property type="project" value="UniProtKB-KW"/>
</dbReference>
<dbReference type="GO" id="GO:0047453">
    <property type="term" value="F:ATP-dependent NAD(P)H-hydrate dehydratase activity"/>
    <property type="evidence" value="ECO:0007669"/>
    <property type="project" value="UniProtKB-UniRule"/>
</dbReference>
<evidence type="ECO:0000256" key="1">
    <source>
        <dbReference type="ARBA" id="ARBA00022553"/>
    </source>
</evidence>
<dbReference type="GO" id="GO:0110051">
    <property type="term" value="P:metabolite repair"/>
    <property type="evidence" value="ECO:0007669"/>
    <property type="project" value="TreeGrafter"/>
</dbReference>
<dbReference type="CDD" id="cd01171">
    <property type="entry name" value="YXKO-related"/>
    <property type="match status" value="1"/>
</dbReference>
<comment type="catalytic activity">
    <reaction evidence="10 12">
        <text>(6S)-NADPHX + ATP = ADP + phosphate + NADPH + H(+)</text>
        <dbReference type="Rhea" id="RHEA:32231"/>
        <dbReference type="ChEBI" id="CHEBI:15378"/>
        <dbReference type="ChEBI" id="CHEBI:30616"/>
        <dbReference type="ChEBI" id="CHEBI:43474"/>
        <dbReference type="ChEBI" id="CHEBI:57783"/>
        <dbReference type="ChEBI" id="CHEBI:64076"/>
        <dbReference type="ChEBI" id="CHEBI:456216"/>
        <dbReference type="EC" id="4.2.1.93"/>
    </reaction>
</comment>
<dbReference type="PROSITE" id="PS50808">
    <property type="entry name" value="ZF_BED"/>
    <property type="match status" value="1"/>
</dbReference>
<dbReference type="InterPro" id="IPR029056">
    <property type="entry name" value="Ribokinase-like"/>
</dbReference>
<dbReference type="NCBIfam" id="TIGR00196">
    <property type="entry name" value="yjeF_cterm"/>
    <property type="match status" value="1"/>
</dbReference>
<evidence type="ECO:0000256" key="8">
    <source>
        <dbReference type="ARBA" id="ARBA00023027"/>
    </source>
</evidence>
<feature type="domain" description="YjeF C-terminal" evidence="16">
    <location>
        <begin position="162"/>
        <end position="454"/>
    </location>
</feature>
<dbReference type="SUPFAM" id="SSF57667">
    <property type="entry name" value="beta-beta-alpha zinc fingers"/>
    <property type="match status" value="1"/>
</dbReference>
<keyword evidence="2" id="KW-0479">Metal-binding</keyword>
<evidence type="ECO:0000256" key="6">
    <source>
        <dbReference type="ARBA" id="ARBA00022840"/>
    </source>
</evidence>
<reference evidence="18" key="1">
    <citation type="submission" date="2025-08" db="UniProtKB">
        <authorList>
            <consortium name="RefSeq"/>
        </authorList>
    </citation>
    <scope>IDENTIFICATION</scope>
    <source>
        <tissue evidence="18">Sperm</tissue>
    </source>
</reference>
<evidence type="ECO:0000256" key="4">
    <source>
        <dbReference type="ARBA" id="ARBA00022771"/>
    </source>
</evidence>
<dbReference type="InterPro" id="IPR000631">
    <property type="entry name" value="CARKD"/>
</dbReference>
<feature type="binding site" evidence="12">
    <location>
        <begin position="356"/>
        <end position="360"/>
    </location>
    <ligand>
        <name>ATP</name>
        <dbReference type="ChEBI" id="CHEBI:30616"/>
    </ligand>
</feature>
<dbReference type="CTD" id="55739"/>
<comment type="cofactor">
    <cofactor evidence="12">
        <name>Mg(2+)</name>
        <dbReference type="ChEBI" id="CHEBI:18420"/>
    </cofactor>
</comment>
<accession>A0AAJ7WV73</accession>
<keyword evidence="6 12" id="KW-0067">ATP-binding</keyword>
<gene>
    <name evidence="18" type="primary">NAXD</name>
</gene>
<evidence type="ECO:0000256" key="11">
    <source>
        <dbReference type="ARBA" id="ARBA00048847"/>
    </source>
</evidence>
<dbReference type="GO" id="GO:0003677">
    <property type="term" value="F:DNA binding"/>
    <property type="evidence" value="ECO:0007669"/>
    <property type="project" value="InterPro"/>
</dbReference>
<dbReference type="PANTHER" id="PTHR12592">
    <property type="entry name" value="ATP-DEPENDENT (S)-NAD(P)H-HYDRATE DEHYDRATASE FAMILY MEMBER"/>
    <property type="match status" value="1"/>
</dbReference>
<keyword evidence="9 12" id="KW-0456">Lyase</keyword>
<dbReference type="RefSeq" id="XP_032811190.1">
    <property type="nucleotide sequence ID" value="XM_032955299.1"/>
</dbReference>
<feature type="region of interest" description="Disordered" evidence="14">
    <location>
        <begin position="125"/>
        <end position="147"/>
    </location>
</feature>
<evidence type="ECO:0000256" key="2">
    <source>
        <dbReference type="ARBA" id="ARBA00022723"/>
    </source>
</evidence>
<name>A0AAJ7WV73_PETMA</name>
<protein>
    <recommendedName>
        <fullName evidence="12">ATP-dependent (S)-NAD(P)H-hydrate dehydratase</fullName>
        <ecNumber evidence="12">4.2.1.93</ecNumber>
    </recommendedName>
    <alternativeName>
        <fullName evidence="12">ATP-dependent NAD(P)HX dehydratase</fullName>
    </alternativeName>
</protein>
<dbReference type="EC" id="4.2.1.93" evidence="12"/>
<keyword evidence="5" id="KW-0862">Zinc</keyword>
<evidence type="ECO:0000259" key="16">
    <source>
        <dbReference type="PROSITE" id="PS51383"/>
    </source>
</evidence>
<evidence type="ECO:0000313" key="18">
    <source>
        <dbReference type="RefSeq" id="XP_032811190.1"/>
    </source>
</evidence>
<dbReference type="Pfam" id="PF02892">
    <property type="entry name" value="zf-BED"/>
    <property type="match status" value="1"/>
</dbReference>
<evidence type="ECO:0000256" key="5">
    <source>
        <dbReference type="ARBA" id="ARBA00022833"/>
    </source>
</evidence>
<proteinExistence type="inferred from homology"/>
<dbReference type="InterPro" id="IPR036236">
    <property type="entry name" value="Znf_C2H2_sf"/>
</dbReference>
<dbReference type="PROSITE" id="PS51383">
    <property type="entry name" value="YJEF_C_3"/>
    <property type="match status" value="1"/>
</dbReference>
<keyword evidence="3 12" id="KW-0547">Nucleotide-binding</keyword>
<dbReference type="Proteomes" id="UP001318040">
    <property type="component" value="Chromosome 16"/>
</dbReference>
<comment type="catalytic activity">
    <reaction evidence="11 12">
        <text>(6S)-NADHX + ATP = ADP + phosphate + NADH + H(+)</text>
        <dbReference type="Rhea" id="RHEA:19017"/>
        <dbReference type="ChEBI" id="CHEBI:15378"/>
        <dbReference type="ChEBI" id="CHEBI:30616"/>
        <dbReference type="ChEBI" id="CHEBI:43474"/>
        <dbReference type="ChEBI" id="CHEBI:57945"/>
        <dbReference type="ChEBI" id="CHEBI:64074"/>
        <dbReference type="ChEBI" id="CHEBI:456216"/>
        <dbReference type="EC" id="4.2.1.93"/>
    </reaction>
</comment>
<evidence type="ECO:0000256" key="14">
    <source>
        <dbReference type="SAM" id="MobiDB-lite"/>
    </source>
</evidence>
<dbReference type="GeneID" id="116942882"/>
<organism evidence="17 18">
    <name type="scientific">Petromyzon marinus</name>
    <name type="common">Sea lamprey</name>
    <dbReference type="NCBI Taxonomy" id="7757"/>
    <lineage>
        <taxon>Eukaryota</taxon>
        <taxon>Metazoa</taxon>
        <taxon>Chordata</taxon>
        <taxon>Craniata</taxon>
        <taxon>Vertebrata</taxon>
        <taxon>Cyclostomata</taxon>
        <taxon>Hyperoartia</taxon>
        <taxon>Petromyzontiformes</taxon>
        <taxon>Petromyzontidae</taxon>
        <taxon>Petromyzon</taxon>
    </lineage>
</organism>
<keyword evidence="7" id="KW-0521">NADP</keyword>
<comment type="function">
    <text evidence="12">Catalyzes the dehydration of the S-form of NAD(P)HX at the expense of ATP, which is converted to ADP. Together with NAD(P)HX epimerase, which catalyzes the epimerization of the S- and R-forms, the enzyme allows the repair of both epimers of NAD(P)HX, a damaged form of NAD(P)H that is a result of enzymatic or heat-dependent hydration.</text>
</comment>
<sequence>MTSLKCYSKVWEVFETPNNITKLAQCKLCQNFLAYRQSTSNLRKHIRSKHPAEFEKLYPPDEVSFAIQHLSTKTDPSDGVTEGVQYVFETIDIPSASILTAATQAAVHAEAGTVVVESAEAIEEEEEEASKSGKKRKRRQQQQSAAQTYAKRLAFTGRMASPLEQVRGIIPPLSPSKHKGQAGRVGIVGGSRDYAGAPYFAAISALKVGADLSHVFCTKDTAVVIKSYSPELIVHPILDHENIGQEMDTWLPRLNSLVVGPGLGRDPEILENVKIIIEKAKSKGIPIVIDADGLWLVTQNPALIHGHRFIILTPNAIEFNRLQQTTLGEGTAVQGNKYAALTQLCLALGNVTIVQKGQEDLVSDGETVLVCEHEGSFRRCGGQGDLLSGATGIMVYWALAANPTISNGVNPTLLGAYGACTLTRQCNRQAFLKHGRSTTTEDMIAEIGPAFRMLYGD</sequence>
<evidence type="ECO:0000259" key="15">
    <source>
        <dbReference type="PROSITE" id="PS50808"/>
    </source>
</evidence>
<dbReference type="GO" id="GO:0046496">
    <property type="term" value="P:nicotinamide nucleotide metabolic process"/>
    <property type="evidence" value="ECO:0007669"/>
    <property type="project" value="UniProtKB-UniRule"/>
</dbReference>
<feature type="binding site" evidence="12">
    <location>
        <begin position="315"/>
        <end position="321"/>
    </location>
    <ligand>
        <name>(6S)-NADPHX</name>
        <dbReference type="ChEBI" id="CHEBI:64076"/>
    </ligand>
</feature>
<evidence type="ECO:0000256" key="10">
    <source>
        <dbReference type="ARBA" id="ARBA00047472"/>
    </source>
</evidence>
<dbReference type="InterPro" id="IPR003656">
    <property type="entry name" value="Znf_BED"/>
</dbReference>
<evidence type="ECO:0000256" key="3">
    <source>
        <dbReference type="ARBA" id="ARBA00022741"/>
    </source>
</evidence>
<keyword evidence="1 12" id="KW-0597">Phosphoprotein</keyword>
<keyword evidence="8 12" id="KW-0520">NAD</keyword>
<feature type="domain" description="BED-type" evidence="15">
    <location>
        <begin position="5"/>
        <end position="57"/>
    </location>
</feature>
<dbReference type="PANTHER" id="PTHR12592:SF0">
    <property type="entry name" value="ATP-DEPENDENT (S)-NAD(P)H-HYDRATE DEHYDRATASE"/>
    <property type="match status" value="1"/>
</dbReference>
<feature type="binding site" evidence="12">
    <location>
        <position position="262"/>
    </location>
    <ligand>
        <name>(6S)-NADPHX</name>
        <dbReference type="ChEBI" id="CHEBI:64076"/>
    </ligand>
</feature>
<dbReference type="Gene3D" id="3.40.1190.20">
    <property type="match status" value="1"/>
</dbReference>
<dbReference type="FunFam" id="3.40.1190.20:FF:000023">
    <property type="entry name" value="ATP-dependent (S)-NAD(P)H-hydrate dehydratase"/>
    <property type="match status" value="1"/>
</dbReference>
<comment type="similarity">
    <text evidence="12">Belongs to the NnrD/CARKD family.</text>
</comment>
<evidence type="ECO:0000256" key="9">
    <source>
        <dbReference type="ARBA" id="ARBA00023239"/>
    </source>
</evidence>
<dbReference type="GO" id="GO:0008270">
    <property type="term" value="F:zinc ion binding"/>
    <property type="evidence" value="ECO:0007669"/>
    <property type="project" value="UniProtKB-KW"/>
</dbReference>
<feature type="binding site" evidence="12">
    <location>
        <position position="385"/>
    </location>
    <ligand>
        <name>(6S)-NADPHX</name>
        <dbReference type="ChEBI" id="CHEBI:64076"/>
    </ligand>
</feature>
<evidence type="ECO:0000256" key="12">
    <source>
        <dbReference type="HAMAP-Rule" id="MF_03157"/>
    </source>
</evidence>
<feature type="binding site" evidence="12">
    <location>
        <begin position="375"/>
        <end position="384"/>
    </location>
    <ligand>
        <name>ATP</name>
        <dbReference type="ChEBI" id="CHEBI:30616"/>
    </ligand>
</feature>
<evidence type="ECO:0000256" key="7">
    <source>
        <dbReference type="ARBA" id="ARBA00022857"/>
    </source>
</evidence>
<dbReference type="Pfam" id="PF01256">
    <property type="entry name" value="Carb_kinase"/>
    <property type="match status" value="1"/>
</dbReference>
<evidence type="ECO:0000256" key="13">
    <source>
        <dbReference type="PROSITE-ProRule" id="PRU00027"/>
    </source>
</evidence>
<dbReference type="HAMAP" id="MF_01965">
    <property type="entry name" value="NADHX_dehydratase"/>
    <property type="match status" value="1"/>
</dbReference>
<keyword evidence="4 13" id="KW-0863">Zinc-finger</keyword>
<dbReference type="AlphaFoldDB" id="A0AAJ7WV73"/>
<dbReference type="SMART" id="SM00614">
    <property type="entry name" value="ZnF_BED"/>
    <property type="match status" value="1"/>
</dbReference>
<dbReference type="SUPFAM" id="SSF53613">
    <property type="entry name" value="Ribokinase-like"/>
    <property type="match status" value="1"/>
</dbReference>
<keyword evidence="17" id="KW-1185">Reference proteome</keyword>